<sequence length="126" mass="14739">MSVWQPSASVNYNLKAAKHFRHQHRRHDDESCEFGRFFPANKFVDFERACQLFGLANMLRLLRCVEPAERQAAADSIMREAVMWQNEPIDGVYGKVLRLTSQIKSSENELERVNALLSYHRDRARE</sequence>
<dbReference type="Pfam" id="PF03195">
    <property type="entry name" value="LOB"/>
    <property type="match status" value="1"/>
</dbReference>
<evidence type="ECO:0000259" key="2">
    <source>
        <dbReference type="PROSITE" id="PS50891"/>
    </source>
</evidence>
<dbReference type="PANTHER" id="PTHR31301">
    <property type="entry name" value="LOB DOMAIN-CONTAINING PROTEIN 4-RELATED"/>
    <property type="match status" value="1"/>
</dbReference>
<evidence type="ECO:0000256" key="1">
    <source>
        <dbReference type="ARBA" id="ARBA00005474"/>
    </source>
</evidence>
<proteinExistence type="inferred from homology"/>
<organism evidence="3 4">
    <name type="scientific">Flemingia macrophylla</name>
    <dbReference type="NCBI Taxonomy" id="520843"/>
    <lineage>
        <taxon>Eukaryota</taxon>
        <taxon>Viridiplantae</taxon>
        <taxon>Streptophyta</taxon>
        <taxon>Embryophyta</taxon>
        <taxon>Tracheophyta</taxon>
        <taxon>Spermatophyta</taxon>
        <taxon>Magnoliopsida</taxon>
        <taxon>eudicotyledons</taxon>
        <taxon>Gunneridae</taxon>
        <taxon>Pentapetalae</taxon>
        <taxon>rosids</taxon>
        <taxon>fabids</taxon>
        <taxon>Fabales</taxon>
        <taxon>Fabaceae</taxon>
        <taxon>Papilionoideae</taxon>
        <taxon>50 kb inversion clade</taxon>
        <taxon>NPAAA clade</taxon>
        <taxon>indigoferoid/millettioid clade</taxon>
        <taxon>Phaseoleae</taxon>
        <taxon>Flemingia</taxon>
    </lineage>
</organism>
<reference evidence="3 4" key="1">
    <citation type="submission" date="2024-08" db="EMBL/GenBank/DDBJ databases">
        <title>Insights into the chromosomal genome structure of Flemingia macrophylla.</title>
        <authorList>
            <person name="Ding Y."/>
            <person name="Zhao Y."/>
            <person name="Bi W."/>
            <person name="Wu M."/>
            <person name="Zhao G."/>
            <person name="Gong Y."/>
            <person name="Li W."/>
            <person name="Zhang P."/>
        </authorList>
    </citation>
    <scope>NUCLEOTIDE SEQUENCE [LARGE SCALE GENOMIC DNA]</scope>
    <source>
        <strain evidence="3">DYQJB</strain>
        <tissue evidence="3">Leaf</tissue>
    </source>
</reference>
<dbReference type="PANTHER" id="PTHR31301:SF103">
    <property type="entry name" value="LOB DOMAIN-CONTAINING PROTEIN 5-RELATED"/>
    <property type="match status" value="1"/>
</dbReference>
<keyword evidence="4" id="KW-1185">Reference proteome</keyword>
<comment type="similarity">
    <text evidence="1">Belongs to the LOB domain-containing protein family.</text>
</comment>
<dbReference type="InterPro" id="IPR004883">
    <property type="entry name" value="LOB"/>
</dbReference>
<comment type="caution">
    <text evidence="3">The sequence shown here is derived from an EMBL/GenBank/DDBJ whole genome shotgun (WGS) entry which is preliminary data.</text>
</comment>
<evidence type="ECO:0000313" key="4">
    <source>
        <dbReference type="Proteomes" id="UP001603857"/>
    </source>
</evidence>
<gene>
    <name evidence="3" type="ORF">Fmac_026647</name>
</gene>
<dbReference type="Proteomes" id="UP001603857">
    <property type="component" value="Unassembled WGS sequence"/>
</dbReference>
<feature type="domain" description="LOB" evidence="2">
    <location>
        <begin position="16"/>
        <end position="117"/>
    </location>
</feature>
<protein>
    <recommendedName>
        <fullName evidence="2">LOB domain-containing protein</fullName>
    </recommendedName>
</protein>
<dbReference type="AlphaFoldDB" id="A0ABD1LFP9"/>
<accession>A0ABD1LFP9</accession>
<evidence type="ECO:0000313" key="3">
    <source>
        <dbReference type="EMBL" id="KAL2322268.1"/>
    </source>
</evidence>
<dbReference type="PROSITE" id="PS50891">
    <property type="entry name" value="LOB"/>
    <property type="match status" value="1"/>
</dbReference>
<name>A0ABD1LFP9_9FABA</name>
<dbReference type="EMBL" id="JBGMDY010000009">
    <property type="protein sequence ID" value="KAL2322268.1"/>
    <property type="molecule type" value="Genomic_DNA"/>
</dbReference>